<dbReference type="RefSeq" id="WP_305732588.1">
    <property type="nucleotide sequence ID" value="NZ_OW150024.1"/>
</dbReference>
<evidence type="ECO:0000313" key="3">
    <source>
        <dbReference type="EMBL" id="CAH2031792.1"/>
    </source>
</evidence>
<dbReference type="Gene3D" id="3.30.70.270">
    <property type="match status" value="1"/>
</dbReference>
<dbReference type="SUPFAM" id="SSF55781">
    <property type="entry name" value="GAF domain-like"/>
    <property type="match status" value="1"/>
</dbReference>
<dbReference type="InterPro" id="IPR050469">
    <property type="entry name" value="Diguanylate_Cyclase"/>
</dbReference>
<dbReference type="PROSITE" id="PS50887">
    <property type="entry name" value="GGDEF"/>
    <property type="match status" value="1"/>
</dbReference>
<dbReference type="InterPro" id="IPR043128">
    <property type="entry name" value="Rev_trsase/Diguanyl_cyclase"/>
</dbReference>
<sequence length="362" mass="40585">MMTIDQAHDPERMLELLARRNAELASLLEIGKTIISSLELRDVLQEIMSQVERLLQPKTWSLLLVNDSTGELHFEIAVSPVANELKGINLKMGEGIAGWVAQHGEPLLIPDVMRDERFARHVADAVEYPVSSILCVPLKIRDRVLGVIELINSASERSFEEADLPLLGAVADFAAIAIDNARNYKRVSELVITDDLTGLYNARYFQELLEYEIDRARRYNSQVSLLFFDLDRFKSVNDTYGHLVGSRMIAEVGHLVRNHIRSSDRGARYGGDEYIIVLPNTGKQGAMTVAHNMLERFHAHRFLTDNGTRIPITASFGVGTFPDDATDRESLIRVTDSAMYEAKEAGRDRVCSFSGNLTKLLL</sequence>
<keyword evidence="4" id="KW-1185">Reference proteome</keyword>
<dbReference type="InterPro" id="IPR029016">
    <property type="entry name" value="GAF-like_dom_sf"/>
</dbReference>
<gene>
    <name evidence="3" type="ORF">GEAMG1_1957</name>
</gene>
<accession>A0ABN8HP75</accession>
<evidence type="ECO:0000259" key="2">
    <source>
        <dbReference type="PROSITE" id="PS50887"/>
    </source>
</evidence>
<dbReference type="EMBL" id="OW150024">
    <property type="protein sequence ID" value="CAH2031792.1"/>
    <property type="molecule type" value="Genomic_DNA"/>
</dbReference>
<dbReference type="PANTHER" id="PTHR45138:SF6">
    <property type="entry name" value="DIGUANYLATE CYCLASE DGCN"/>
    <property type="match status" value="1"/>
</dbReference>
<protein>
    <recommendedName>
        <fullName evidence="1">diguanylate cyclase</fullName>
        <ecNumber evidence="1">2.7.7.65</ecNumber>
    </recommendedName>
</protein>
<dbReference type="SMART" id="SM00065">
    <property type="entry name" value="GAF"/>
    <property type="match status" value="1"/>
</dbReference>
<feature type="domain" description="GGDEF" evidence="2">
    <location>
        <begin position="221"/>
        <end position="355"/>
    </location>
</feature>
<dbReference type="Pfam" id="PF00990">
    <property type="entry name" value="GGDEF"/>
    <property type="match status" value="1"/>
</dbReference>
<organism evidence="3 4">
    <name type="scientific">Trichlorobacter ammonificans</name>
    <dbReference type="NCBI Taxonomy" id="2916410"/>
    <lineage>
        <taxon>Bacteria</taxon>
        <taxon>Pseudomonadati</taxon>
        <taxon>Thermodesulfobacteriota</taxon>
        <taxon>Desulfuromonadia</taxon>
        <taxon>Geobacterales</taxon>
        <taxon>Geobacteraceae</taxon>
        <taxon>Trichlorobacter</taxon>
    </lineage>
</organism>
<dbReference type="Gene3D" id="3.30.450.40">
    <property type="match status" value="1"/>
</dbReference>
<dbReference type="CDD" id="cd01949">
    <property type="entry name" value="GGDEF"/>
    <property type="match status" value="1"/>
</dbReference>
<dbReference type="EC" id="2.7.7.65" evidence="1"/>
<dbReference type="InterPro" id="IPR029787">
    <property type="entry name" value="Nucleotide_cyclase"/>
</dbReference>
<evidence type="ECO:0000256" key="1">
    <source>
        <dbReference type="ARBA" id="ARBA00012528"/>
    </source>
</evidence>
<dbReference type="Proteomes" id="UP001295463">
    <property type="component" value="Chromosome"/>
</dbReference>
<proteinExistence type="predicted"/>
<dbReference type="Pfam" id="PF01590">
    <property type="entry name" value="GAF"/>
    <property type="match status" value="1"/>
</dbReference>
<dbReference type="InterPro" id="IPR000160">
    <property type="entry name" value="GGDEF_dom"/>
</dbReference>
<evidence type="ECO:0000313" key="4">
    <source>
        <dbReference type="Proteomes" id="UP001295463"/>
    </source>
</evidence>
<dbReference type="NCBIfam" id="TIGR00254">
    <property type="entry name" value="GGDEF"/>
    <property type="match status" value="1"/>
</dbReference>
<dbReference type="SUPFAM" id="SSF55073">
    <property type="entry name" value="Nucleotide cyclase"/>
    <property type="match status" value="1"/>
</dbReference>
<dbReference type="SMART" id="SM00267">
    <property type="entry name" value="GGDEF"/>
    <property type="match status" value="1"/>
</dbReference>
<reference evidence="3 4" key="1">
    <citation type="submission" date="2022-03" db="EMBL/GenBank/DDBJ databases">
        <authorList>
            <person name="Koch H."/>
        </authorList>
    </citation>
    <scope>NUCLEOTIDE SEQUENCE [LARGE SCALE GENOMIC DNA]</scope>
    <source>
        <strain evidence="3 4">G1</strain>
    </source>
</reference>
<name>A0ABN8HP75_9BACT</name>
<dbReference type="InterPro" id="IPR003018">
    <property type="entry name" value="GAF"/>
</dbReference>
<dbReference type="PANTHER" id="PTHR45138">
    <property type="entry name" value="REGULATORY COMPONENTS OF SENSORY TRANSDUCTION SYSTEM"/>
    <property type="match status" value="1"/>
</dbReference>